<dbReference type="GO" id="GO:0008422">
    <property type="term" value="F:beta-glucosidase activity"/>
    <property type="evidence" value="ECO:0007669"/>
    <property type="project" value="UniProtKB-EC"/>
</dbReference>
<evidence type="ECO:0000313" key="11">
    <source>
        <dbReference type="Proteomes" id="UP000484255"/>
    </source>
</evidence>
<dbReference type="PANTHER" id="PTHR30620">
    <property type="entry name" value="PERIPLASMIC BETA-GLUCOSIDASE-RELATED"/>
    <property type="match status" value="1"/>
</dbReference>
<evidence type="ECO:0000313" key="10">
    <source>
        <dbReference type="EMBL" id="NDY90865.1"/>
    </source>
</evidence>
<evidence type="ECO:0000256" key="4">
    <source>
        <dbReference type="ARBA" id="ARBA00022729"/>
    </source>
</evidence>
<comment type="similarity">
    <text evidence="2">Belongs to the glycosyl hydrolase 3 family.</text>
</comment>
<organism evidence="10 11">
    <name type="scientific">Ideonella livida</name>
    <dbReference type="NCBI Taxonomy" id="2707176"/>
    <lineage>
        <taxon>Bacteria</taxon>
        <taxon>Pseudomonadati</taxon>
        <taxon>Pseudomonadota</taxon>
        <taxon>Betaproteobacteria</taxon>
        <taxon>Burkholderiales</taxon>
        <taxon>Sphaerotilaceae</taxon>
        <taxon>Ideonella</taxon>
    </lineage>
</organism>
<evidence type="ECO:0000256" key="6">
    <source>
        <dbReference type="ARBA" id="ARBA00023295"/>
    </source>
</evidence>
<dbReference type="SUPFAM" id="SSF52279">
    <property type="entry name" value="Beta-D-glucan exohydrolase, C-terminal domain"/>
    <property type="match status" value="1"/>
</dbReference>
<keyword evidence="4 7" id="KW-0732">Signal</keyword>
<dbReference type="Pfam" id="PF01915">
    <property type="entry name" value="Glyco_hydro_3_C"/>
    <property type="match status" value="1"/>
</dbReference>
<dbReference type="InterPro" id="IPR036881">
    <property type="entry name" value="Glyco_hydro_3_C_sf"/>
</dbReference>
<evidence type="ECO:0000256" key="2">
    <source>
        <dbReference type="ARBA" id="ARBA00005336"/>
    </source>
</evidence>
<dbReference type="InterPro" id="IPR002772">
    <property type="entry name" value="Glyco_hydro_3_C"/>
</dbReference>
<proteinExistence type="inferred from homology"/>
<accession>A0A7C9TJU9</accession>
<sequence>MTTPHPRLGAAAGAGVLGLSALALAGCLGSNSDAPLTQPTLGVRSKAVISRDGHHFRDANGNGQLDPYEDWRLSAQARVADLLARMSLQQKAGLMLIDTLNAGCAGATDGTSAANFVQTQQMRRFILRNAANATASDCSGSAGRSGFTVTPAQLAGFANAVQALAEAEPLGIPVLFKDNARNHYNNDPRFGISAAAGAFTEFPREAGMAAAALGTGDMAPVQALTEVMAAEWRAVGLRGAYAYMADLATEPRWYRVSETFTEDADLNARIMTALVQGLQGGPVSDKTAVALTMKHFPGGGPQEQGLDPHYSFGKQQVYPGGRFGEHLKPFMAAINAGVSSVMPYYGVPISVTYEGVTYDQTGFAFNKQIVTDLLRGKLGFQGYVNSDTGIINDRAWGLEGQTVPQRVAAAVNAGVDVLSGFSSNQTLTDLVGAGLLSEARITEAAGRLLTEQFKLGLFENPYVDVTQVDAVIGSAAHRAKGQLVQKQSIVLLQNSVTEGSTRRLPLATGLKVYTLGMGKTDVEAYGYTVTDGNTTTPGTRPSAAGHDVAVIRVQVTNPVSVTAAYRSKGATTGADPTYLNPRTGQVWGAEDPCVTHAAQNPTCVDDAGLIFGGAFPWEAGQLSFTTMAAAQSWKVSPSLSDIQAVMNEVGAKNTVLAIYFRQPYVLDEASGLRNAGAIVATFGVSDVALMEVLTGKFKPQGKLPFALAKTLQAVQDNQPDAPGYPAADTLYPYGFGLSY</sequence>
<comment type="caution">
    <text evidence="10">The sequence shown here is derived from an EMBL/GenBank/DDBJ whole genome shotgun (WGS) entry which is preliminary data.</text>
</comment>
<dbReference type="AlphaFoldDB" id="A0A7C9TJU9"/>
<evidence type="ECO:0000259" key="8">
    <source>
        <dbReference type="Pfam" id="PF00933"/>
    </source>
</evidence>
<dbReference type="EMBL" id="JAAGOH010000006">
    <property type="protein sequence ID" value="NDY90865.1"/>
    <property type="molecule type" value="Genomic_DNA"/>
</dbReference>
<dbReference type="InterPro" id="IPR036962">
    <property type="entry name" value="Glyco_hydro_3_N_sf"/>
</dbReference>
<dbReference type="EC" id="3.2.1.21" evidence="3"/>
<keyword evidence="5 10" id="KW-0378">Hydrolase</keyword>
<dbReference type="SUPFAM" id="SSF51445">
    <property type="entry name" value="(Trans)glycosidases"/>
    <property type="match status" value="1"/>
</dbReference>
<dbReference type="Pfam" id="PF00933">
    <property type="entry name" value="Glyco_hydro_3"/>
    <property type="match status" value="1"/>
</dbReference>
<dbReference type="InterPro" id="IPR017853">
    <property type="entry name" value="GH"/>
</dbReference>
<dbReference type="RefSeq" id="WP_163456729.1">
    <property type="nucleotide sequence ID" value="NZ_JAAGOH010000006.1"/>
</dbReference>
<reference evidence="10 11" key="1">
    <citation type="submission" date="2020-02" db="EMBL/GenBank/DDBJ databases">
        <title>Ideonella bacterium strain TBM-1.</title>
        <authorList>
            <person name="Chen W.-M."/>
        </authorList>
    </citation>
    <scope>NUCLEOTIDE SEQUENCE [LARGE SCALE GENOMIC DNA]</scope>
    <source>
        <strain evidence="10 11">TBM-1</strain>
    </source>
</reference>
<protein>
    <recommendedName>
        <fullName evidence="3">beta-glucosidase</fullName>
        <ecNumber evidence="3">3.2.1.21</ecNumber>
    </recommendedName>
</protein>
<evidence type="ECO:0000256" key="5">
    <source>
        <dbReference type="ARBA" id="ARBA00022801"/>
    </source>
</evidence>
<evidence type="ECO:0000256" key="1">
    <source>
        <dbReference type="ARBA" id="ARBA00000448"/>
    </source>
</evidence>
<feature type="domain" description="Glycoside hydrolase family 3 C-terminal" evidence="9">
    <location>
        <begin position="489"/>
        <end position="739"/>
    </location>
</feature>
<dbReference type="Proteomes" id="UP000484255">
    <property type="component" value="Unassembled WGS sequence"/>
</dbReference>
<keyword evidence="11" id="KW-1185">Reference proteome</keyword>
<dbReference type="Gene3D" id="3.20.20.300">
    <property type="entry name" value="Glycoside hydrolase, family 3, N-terminal domain"/>
    <property type="match status" value="1"/>
</dbReference>
<dbReference type="InterPro" id="IPR051915">
    <property type="entry name" value="Cellulose_Degrad_GH3"/>
</dbReference>
<name>A0A7C9TJU9_9BURK</name>
<dbReference type="PANTHER" id="PTHR30620:SF16">
    <property type="entry name" value="LYSOSOMAL BETA GLUCOSIDASE"/>
    <property type="match status" value="1"/>
</dbReference>
<evidence type="ECO:0000259" key="9">
    <source>
        <dbReference type="Pfam" id="PF01915"/>
    </source>
</evidence>
<keyword evidence="6" id="KW-0326">Glycosidase</keyword>
<feature type="signal peptide" evidence="7">
    <location>
        <begin position="1"/>
        <end position="25"/>
    </location>
</feature>
<feature type="chain" id="PRO_5028943782" description="beta-glucosidase" evidence="7">
    <location>
        <begin position="26"/>
        <end position="739"/>
    </location>
</feature>
<comment type="catalytic activity">
    <reaction evidence="1">
        <text>Hydrolysis of terminal, non-reducing beta-D-glucosyl residues with release of beta-D-glucose.</text>
        <dbReference type="EC" id="3.2.1.21"/>
    </reaction>
</comment>
<dbReference type="PROSITE" id="PS51257">
    <property type="entry name" value="PROKAR_LIPOPROTEIN"/>
    <property type="match status" value="1"/>
</dbReference>
<evidence type="ECO:0000256" key="7">
    <source>
        <dbReference type="SAM" id="SignalP"/>
    </source>
</evidence>
<dbReference type="GO" id="GO:0009251">
    <property type="term" value="P:glucan catabolic process"/>
    <property type="evidence" value="ECO:0007669"/>
    <property type="project" value="TreeGrafter"/>
</dbReference>
<dbReference type="InterPro" id="IPR001764">
    <property type="entry name" value="Glyco_hydro_3_N"/>
</dbReference>
<feature type="domain" description="Glycoside hydrolase family 3 N-terminal" evidence="8">
    <location>
        <begin position="151"/>
        <end position="450"/>
    </location>
</feature>
<evidence type="ECO:0000256" key="3">
    <source>
        <dbReference type="ARBA" id="ARBA00012744"/>
    </source>
</evidence>
<dbReference type="Gene3D" id="3.40.50.1700">
    <property type="entry name" value="Glycoside hydrolase family 3 C-terminal domain"/>
    <property type="match status" value="1"/>
</dbReference>
<gene>
    <name evidence="10" type="ORF">G3A44_06615</name>
</gene>